<dbReference type="HOGENOM" id="CLU_1799814_0_0_1"/>
<dbReference type="EnsemblPlants" id="KQL27088">
    <property type="protein sequence ID" value="KQL27088"/>
    <property type="gene ID" value="SETIT_031432mg"/>
</dbReference>
<dbReference type="Proteomes" id="UP000004995">
    <property type="component" value="Unassembled WGS sequence"/>
</dbReference>
<reference evidence="1" key="2">
    <citation type="submission" date="2018-08" db="UniProtKB">
        <authorList>
            <consortium name="EnsemblPlants"/>
        </authorList>
    </citation>
    <scope>IDENTIFICATION</scope>
    <source>
        <strain evidence="1">Yugu1</strain>
    </source>
</reference>
<accession>K3ZXV0</accession>
<dbReference type="EMBL" id="AGNK02001363">
    <property type="status" value="NOT_ANNOTATED_CDS"/>
    <property type="molecule type" value="Genomic_DNA"/>
</dbReference>
<keyword evidence="2" id="KW-1185">Reference proteome</keyword>
<dbReference type="Gramene" id="KQL27088">
    <property type="protein sequence ID" value="KQL27088"/>
    <property type="gene ID" value="SETIT_031432mg"/>
</dbReference>
<dbReference type="AlphaFoldDB" id="K3ZXV0"/>
<protein>
    <submittedName>
        <fullName evidence="1">Uncharacterized protein</fullName>
    </submittedName>
</protein>
<sequence length="144" mass="15984">MSPSRSRAGWTSLCRPCWARSACTAAMTPLRHHHVLLLSPLPRRRCRRTAAASRRTAPFTATTRISTSSETWLMMSEKARAVHGVHACVGMGRLRARWRCCGREQDGDVSRDSSKAASKHVSDVYVMEISICLCSAVGVHVLYK</sequence>
<organism evidence="1 2">
    <name type="scientific">Setaria italica</name>
    <name type="common">Foxtail millet</name>
    <name type="synonym">Panicum italicum</name>
    <dbReference type="NCBI Taxonomy" id="4555"/>
    <lineage>
        <taxon>Eukaryota</taxon>
        <taxon>Viridiplantae</taxon>
        <taxon>Streptophyta</taxon>
        <taxon>Embryophyta</taxon>
        <taxon>Tracheophyta</taxon>
        <taxon>Spermatophyta</taxon>
        <taxon>Magnoliopsida</taxon>
        <taxon>Liliopsida</taxon>
        <taxon>Poales</taxon>
        <taxon>Poaceae</taxon>
        <taxon>PACMAD clade</taxon>
        <taxon>Panicoideae</taxon>
        <taxon>Panicodae</taxon>
        <taxon>Paniceae</taxon>
        <taxon>Cenchrinae</taxon>
        <taxon>Setaria</taxon>
    </lineage>
</organism>
<proteinExistence type="predicted"/>
<name>K3ZXV0_SETIT</name>
<reference evidence="2" key="1">
    <citation type="journal article" date="2012" name="Nat. Biotechnol.">
        <title>Reference genome sequence of the model plant Setaria.</title>
        <authorList>
            <person name="Bennetzen J.L."/>
            <person name="Schmutz J."/>
            <person name="Wang H."/>
            <person name="Percifield R."/>
            <person name="Hawkins J."/>
            <person name="Pontaroli A.C."/>
            <person name="Estep M."/>
            <person name="Feng L."/>
            <person name="Vaughn J.N."/>
            <person name="Grimwood J."/>
            <person name="Jenkins J."/>
            <person name="Barry K."/>
            <person name="Lindquist E."/>
            <person name="Hellsten U."/>
            <person name="Deshpande S."/>
            <person name="Wang X."/>
            <person name="Wu X."/>
            <person name="Mitros T."/>
            <person name="Triplett J."/>
            <person name="Yang X."/>
            <person name="Ye C.Y."/>
            <person name="Mauro-Herrera M."/>
            <person name="Wang L."/>
            <person name="Li P."/>
            <person name="Sharma M."/>
            <person name="Sharma R."/>
            <person name="Ronald P.C."/>
            <person name="Panaud O."/>
            <person name="Kellogg E.A."/>
            <person name="Brutnell T.P."/>
            <person name="Doust A.N."/>
            <person name="Tuskan G.A."/>
            <person name="Rokhsar D."/>
            <person name="Devos K.M."/>
        </authorList>
    </citation>
    <scope>NUCLEOTIDE SEQUENCE [LARGE SCALE GENOMIC DNA]</scope>
    <source>
        <strain evidence="2">cv. Yugu1</strain>
    </source>
</reference>
<evidence type="ECO:0000313" key="1">
    <source>
        <dbReference type="EnsemblPlants" id="KQL27088"/>
    </source>
</evidence>
<dbReference type="InParanoid" id="K3ZXV0"/>
<evidence type="ECO:0000313" key="2">
    <source>
        <dbReference type="Proteomes" id="UP000004995"/>
    </source>
</evidence>